<keyword evidence="2" id="KW-1185">Reference proteome</keyword>
<dbReference type="EMBL" id="JBHPBY010000135">
    <property type="protein sequence ID" value="MFC1850925.1"/>
    <property type="molecule type" value="Genomic_DNA"/>
</dbReference>
<organism evidence="1 2">
    <name type="scientific">candidate division CSSED10-310 bacterium</name>
    <dbReference type="NCBI Taxonomy" id="2855610"/>
    <lineage>
        <taxon>Bacteria</taxon>
        <taxon>Bacteria division CSSED10-310</taxon>
    </lineage>
</organism>
<dbReference type="GO" id="GO:0016757">
    <property type="term" value="F:glycosyltransferase activity"/>
    <property type="evidence" value="ECO:0007669"/>
    <property type="project" value="UniProtKB-KW"/>
</dbReference>
<dbReference type="Gene3D" id="3.40.50.2000">
    <property type="entry name" value="Glycogen Phosphorylase B"/>
    <property type="match status" value="1"/>
</dbReference>
<keyword evidence="1" id="KW-0808">Transferase</keyword>
<proteinExistence type="predicted"/>
<dbReference type="Gene3D" id="3.40.50.11010">
    <property type="match status" value="1"/>
</dbReference>
<evidence type="ECO:0000313" key="1">
    <source>
        <dbReference type="EMBL" id="MFC1850925.1"/>
    </source>
</evidence>
<reference evidence="1 2" key="1">
    <citation type="submission" date="2024-09" db="EMBL/GenBank/DDBJ databases">
        <title>Laminarin stimulates single cell rates of sulfate reduction while oxygen inhibits transcriptomic activity in coastal marine sediment.</title>
        <authorList>
            <person name="Lindsay M."/>
            <person name="Orcutt B."/>
            <person name="Emerson D."/>
            <person name="Stepanauskas R."/>
            <person name="D'Angelo T."/>
        </authorList>
    </citation>
    <scope>NUCLEOTIDE SEQUENCE [LARGE SCALE GENOMIC DNA]</scope>
    <source>
        <strain evidence="1">SAG AM-311-K15</strain>
    </source>
</reference>
<dbReference type="EC" id="2.4.-.-" evidence="1"/>
<keyword evidence="1" id="KW-0328">Glycosyltransferase</keyword>
<dbReference type="SUPFAM" id="SSF53756">
    <property type="entry name" value="UDP-Glycosyltransferase/glycogen phosphorylase"/>
    <property type="match status" value="1"/>
</dbReference>
<accession>A0ABV6YXK3</accession>
<dbReference type="Proteomes" id="UP001594351">
    <property type="component" value="Unassembled WGS sequence"/>
</dbReference>
<dbReference type="Pfam" id="PF13692">
    <property type="entry name" value="Glyco_trans_1_4"/>
    <property type="match status" value="1"/>
</dbReference>
<protein>
    <submittedName>
        <fullName evidence="1">Glycosyltransferase</fullName>
        <ecNumber evidence="1">2.4.-.-</ecNumber>
    </submittedName>
</protein>
<comment type="caution">
    <text evidence="1">The sequence shown here is derived from an EMBL/GenBank/DDBJ whole genome shotgun (WGS) entry which is preliminary data.</text>
</comment>
<dbReference type="PANTHER" id="PTHR12526">
    <property type="entry name" value="GLYCOSYLTRANSFERASE"/>
    <property type="match status" value="1"/>
</dbReference>
<name>A0ABV6YXK3_UNCC1</name>
<sequence length="397" mass="45969">MTEKKPLIYFSLVEWDFLWSRPQQIISRLAENRKVLYVEVHGVRNLAKSFQFPRDLFRILRKIYIWIRSLITGARRVEGQLWVINPIIIPTISLQALSAVNNWLLFITIRYWMRKLSLLNPVLLFTIPRPELLALIGRLNESQVCYDCMDDYSDFPASHESLNEWETQLLSKADLVTVSSKPLQEKKAKHHSRVILIPNGVEFDHFHRAWSSHLAEPSELRSISHPRIIYIGVINEWFDTDIFRHCVDEHPHWNFLLIGIDVIGLARKENKSNVFFFGRKPYQELPDYLAHSDVCIIPFKITPLTIATNPIKMYEYLAAGKPVVSTPLPEVVQYSDIISIGSTAVEFEARIEAALPAASQSEIDHRLNFARQHSWDARSRDMENALEGDVRDVSVES</sequence>
<evidence type="ECO:0000313" key="2">
    <source>
        <dbReference type="Proteomes" id="UP001594351"/>
    </source>
</evidence>
<gene>
    <name evidence="1" type="ORF">ACFL27_12085</name>
</gene>